<comment type="similarity">
    <text evidence="2">Belongs to the pantothenate synthetase family.</text>
</comment>
<evidence type="ECO:0000256" key="2">
    <source>
        <dbReference type="ARBA" id="ARBA00009256"/>
    </source>
</evidence>
<sequence length="166" mass="17484">LESDARPHFFAGVATVVTKLLIQCAPDVAIFGEKDFQQLAVIRTLTRDLSLPTEIVAGATMREPDGLAMSSRNLYLGKDDRRRATALSAALAAAGEAIEDGAPANAALLSARRAIEAAGFTIDYVELRDAETLSASTRPGKPRRLLAAARIGGVRLIDNIAVAAAE</sequence>
<gene>
    <name evidence="9" type="ORF">DI640_15255</name>
</gene>
<keyword evidence="5" id="KW-0566">Pantothenate biosynthesis</keyword>
<dbReference type="GO" id="GO:0005829">
    <property type="term" value="C:cytosol"/>
    <property type="evidence" value="ECO:0007669"/>
    <property type="project" value="TreeGrafter"/>
</dbReference>
<dbReference type="Pfam" id="PF02569">
    <property type="entry name" value="Pantoate_ligase"/>
    <property type="match status" value="1"/>
</dbReference>
<evidence type="ECO:0000313" key="9">
    <source>
        <dbReference type="EMBL" id="PZO69696.1"/>
    </source>
</evidence>
<comment type="catalytic activity">
    <reaction evidence="8">
        <text>(R)-pantoate + beta-alanine + ATP = (R)-pantothenate + AMP + diphosphate + H(+)</text>
        <dbReference type="Rhea" id="RHEA:10912"/>
        <dbReference type="ChEBI" id="CHEBI:15378"/>
        <dbReference type="ChEBI" id="CHEBI:15980"/>
        <dbReference type="ChEBI" id="CHEBI:29032"/>
        <dbReference type="ChEBI" id="CHEBI:30616"/>
        <dbReference type="ChEBI" id="CHEBI:33019"/>
        <dbReference type="ChEBI" id="CHEBI:57966"/>
        <dbReference type="ChEBI" id="CHEBI:456215"/>
        <dbReference type="EC" id="6.3.2.1"/>
    </reaction>
</comment>
<dbReference type="InterPro" id="IPR014729">
    <property type="entry name" value="Rossmann-like_a/b/a_fold"/>
</dbReference>
<keyword evidence="4 9" id="KW-0436">Ligase</keyword>
<name>A0A2W4YJH1_9SPHN</name>
<keyword evidence="6" id="KW-0547">Nucleotide-binding</keyword>
<comment type="pathway">
    <text evidence="1">Cofactor biosynthesis; (R)-pantothenate biosynthesis; (R)-pantothenate from (R)-pantoate and beta-alanine: step 1/1.</text>
</comment>
<dbReference type="GO" id="GO:0005524">
    <property type="term" value="F:ATP binding"/>
    <property type="evidence" value="ECO:0007669"/>
    <property type="project" value="UniProtKB-KW"/>
</dbReference>
<dbReference type="PANTHER" id="PTHR21299:SF1">
    <property type="entry name" value="PANTOATE--BETA-ALANINE LIGASE"/>
    <property type="match status" value="1"/>
</dbReference>
<dbReference type="EMBL" id="QFMX01000149">
    <property type="protein sequence ID" value="PZO69696.1"/>
    <property type="molecule type" value="Genomic_DNA"/>
</dbReference>
<feature type="non-terminal residue" evidence="9">
    <location>
        <position position="1"/>
    </location>
</feature>
<dbReference type="Gene3D" id="3.30.1300.10">
    <property type="entry name" value="Pantoate-beta-alanine ligase, C-terminal domain"/>
    <property type="match status" value="1"/>
</dbReference>
<organism evidence="9 10">
    <name type="scientific">Sphingomonas taxi</name>
    <dbReference type="NCBI Taxonomy" id="1549858"/>
    <lineage>
        <taxon>Bacteria</taxon>
        <taxon>Pseudomonadati</taxon>
        <taxon>Pseudomonadota</taxon>
        <taxon>Alphaproteobacteria</taxon>
        <taxon>Sphingomonadales</taxon>
        <taxon>Sphingomonadaceae</taxon>
        <taxon>Sphingomonas</taxon>
    </lineage>
</organism>
<keyword evidence="7" id="KW-0067">ATP-binding</keyword>
<evidence type="ECO:0000256" key="7">
    <source>
        <dbReference type="ARBA" id="ARBA00022840"/>
    </source>
</evidence>
<proteinExistence type="inferred from homology"/>
<evidence type="ECO:0000256" key="3">
    <source>
        <dbReference type="ARBA" id="ARBA00012219"/>
    </source>
</evidence>
<dbReference type="PANTHER" id="PTHR21299">
    <property type="entry name" value="CYTIDYLATE KINASE/PANTOATE-BETA-ALANINE LIGASE"/>
    <property type="match status" value="1"/>
</dbReference>
<evidence type="ECO:0000313" key="10">
    <source>
        <dbReference type="Proteomes" id="UP000249555"/>
    </source>
</evidence>
<evidence type="ECO:0000256" key="4">
    <source>
        <dbReference type="ARBA" id="ARBA00022598"/>
    </source>
</evidence>
<comment type="caution">
    <text evidence="9">The sequence shown here is derived from an EMBL/GenBank/DDBJ whole genome shotgun (WGS) entry which is preliminary data.</text>
</comment>
<dbReference type="InterPro" id="IPR003721">
    <property type="entry name" value="Pantoate_ligase"/>
</dbReference>
<dbReference type="UniPathway" id="UPA00028">
    <property type="reaction ID" value="UER00005"/>
</dbReference>
<dbReference type="GO" id="GO:0015940">
    <property type="term" value="P:pantothenate biosynthetic process"/>
    <property type="evidence" value="ECO:0007669"/>
    <property type="project" value="UniProtKB-UniPathway"/>
</dbReference>
<dbReference type="AlphaFoldDB" id="A0A2W4YJH1"/>
<evidence type="ECO:0000256" key="1">
    <source>
        <dbReference type="ARBA" id="ARBA00004990"/>
    </source>
</evidence>
<evidence type="ECO:0000256" key="5">
    <source>
        <dbReference type="ARBA" id="ARBA00022655"/>
    </source>
</evidence>
<dbReference type="Gene3D" id="3.40.50.620">
    <property type="entry name" value="HUPs"/>
    <property type="match status" value="1"/>
</dbReference>
<dbReference type="SUPFAM" id="SSF52374">
    <property type="entry name" value="Nucleotidylyl transferase"/>
    <property type="match status" value="1"/>
</dbReference>
<accession>A0A2W4YJH1</accession>
<dbReference type="Proteomes" id="UP000249555">
    <property type="component" value="Unassembled WGS sequence"/>
</dbReference>
<evidence type="ECO:0000256" key="6">
    <source>
        <dbReference type="ARBA" id="ARBA00022741"/>
    </source>
</evidence>
<evidence type="ECO:0000256" key="8">
    <source>
        <dbReference type="ARBA" id="ARBA00048258"/>
    </source>
</evidence>
<dbReference type="InterPro" id="IPR042176">
    <property type="entry name" value="Pantoate_ligase_C"/>
</dbReference>
<reference evidence="9 10" key="1">
    <citation type="submission" date="2017-08" db="EMBL/GenBank/DDBJ databases">
        <title>Infants hospitalized years apart are colonized by the same room-sourced microbial strains.</title>
        <authorList>
            <person name="Brooks B."/>
            <person name="Olm M.R."/>
            <person name="Firek B.A."/>
            <person name="Baker R."/>
            <person name="Thomas B.C."/>
            <person name="Morowitz M.J."/>
            <person name="Banfield J.F."/>
        </authorList>
    </citation>
    <scope>NUCLEOTIDE SEQUENCE [LARGE SCALE GENOMIC DNA]</scope>
    <source>
        <strain evidence="9">S2_018_000_R3_119</strain>
    </source>
</reference>
<dbReference type="GO" id="GO:0004592">
    <property type="term" value="F:pantoate-beta-alanine ligase activity"/>
    <property type="evidence" value="ECO:0007669"/>
    <property type="project" value="UniProtKB-EC"/>
</dbReference>
<dbReference type="EC" id="6.3.2.1" evidence="3"/>
<protein>
    <recommendedName>
        <fullName evidence="3">pantoate--beta-alanine ligase (AMP-forming)</fullName>
        <ecNumber evidence="3">6.3.2.1</ecNumber>
    </recommendedName>
</protein>